<evidence type="ECO:0000256" key="2">
    <source>
        <dbReference type="ARBA" id="ARBA00003125"/>
    </source>
</evidence>
<dbReference type="GO" id="GO:0006207">
    <property type="term" value="P:'de novo' pyrimidine nucleobase biosynthetic process"/>
    <property type="evidence" value="ECO:0007669"/>
    <property type="project" value="UniProtKB-UniRule"/>
</dbReference>
<dbReference type="InterPro" id="IPR013785">
    <property type="entry name" value="Aldolase_TIM"/>
</dbReference>
<evidence type="ECO:0000259" key="15">
    <source>
        <dbReference type="Pfam" id="PF01180"/>
    </source>
</evidence>
<dbReference type="AlphaFoldDB" id="A0A5A7N4L3"/>
<keyword evidence="9" id="KW-0288">FMN</keyword>
<dbReference type="Gene3D" id="3.20.20.70">
    <property type="entry name" value="Aldolase class I"/>
    <property type="match status" value="1"/>
</dbReference>
<keyword evidence="10" id="KW-0665">Pyrimidine biosynthesis</keyword>
<evidence type="ECO:0000313" key="16">
    <source>
        <dbReference type="EMBL" id="GER02665.1"/>
    </source>
</evidence>
<evidence type="ECO:0000256" key="10">
    <source>
        <dbReference type="ARBA" id="ARBA00022975"/>
    </source>
</evidence>
<dbReference type="InterPro" id="IPR005720">
    <property type="entry name" value="Dihydroorotate_DH_cat"/>
</dbReference>
<dbReference type="InterPro" id="IPR050074">
    <property type="entry name" value="DHO_dehydrogenase"/>
</dbReference>
<dbReference type="Pfam" id="PF01180">
    <property type="entry name" value="DHO_dh"/>
    <property type="match status" value="1"/>
</dbReference>
<dbReference type="SUPFAM" id="SSF51395">
    <property type="entry name" value="FMN-linked oxidoreductases"/>
    <property type="match status" value="1"/>
</dbReference>
<comment type="caution">
    <text evidence="16">The sequence shown here is derived from an EMBL/GenBank/DDBJ whole genome shotgun (WGS) entry which is preliminary data.</text>
</comment>
<evidence type="ECO:0000256" key="8">
    <source>
        <dbReference type="ARBA" id="ARBA00022630"/>
    </source>
</evidence>
<evidence type="ECO:0000256" key="5">
    <source>
        <dbReference type="ARBA" id="ARBA00005359"/>
    </source>
</evidence>
<dbReference type="InterPro" id="IPR005719">
    <property type="entry name" value="Dihydroorotate_DH_2"/>
</dbReference>
<keyword evidence="11" id="KW-0560">Oxidoreductase</keyword>
<evidence type="ECO:0000256" key="12">
    <source>
        <dbReference type="ARBA" id="ARBA00023136"/>
    </source>
</evidence>
<sequence>MSLFWGLLQAGLFQLDPERAHRLSIALLKAAPAPILAKIAGHGQKHGQADDPSLAIDFDRIGLHFKNPVGLAAGYDKDAEALPALSALGFGFVECGSLTPRPQAGNTRPRLFRLAKDRAVINRMGFNNQGHEAALARIEKARRQKIAPLGINLGANKDSPDRIGDYESGIRLFGGVADYFAVNISSPNTPGLRDLQQGDALPALLARLVAARDLYARPKDRPPVPIFLKIAPDLSPDARLMIAQIACERGIEGLIISNTTITRPAHLRDDAKDEAGGLSGAPLKDLSAEILADFYRLSGGRLILIGVGA</sequence>
<dbReference type="NCBIfam" id="NF003652">
    <property type="entry name" value="PRK05286.2-5"/>
    <property type="match status" value="1"/>
</dbReference>
<evidence type="ECO:0000256" key="4">
    <source>
        <dbReference type="ARBA" id="ARBA00005161"/>
    </source>
</evidence>
<evidence type="ECO:0000256" key="13">
    <source>
        <dbReference type="ARBA" id="ARBA00048639"/>
    </source>
</evidence>
<dbReference type="NCBIfam" id="TIGR01036">
    <property type="entry name" value="pyrD_sub2"/>
    <property type="match status" value="1"/>
</dbReference>
<dbReference type="EC" id="1.3.5.2" evidence="6 14"/>
<dbReference type="GO" id="GO:0016020">
    <property type="term" value="C:membrane"/>
    <property type="evidence" value="ECO:0007669"/>
    <property type="project" value="UniProtKB-SubCell"/>
</dbReference>
<protein>
    <recommendedName>
        <fullName evidence="7 14">Dihydroorotate dehydrogenase (quinone)</fullName>
        <ecNumber evidence="6 14">1.3.5.2</ecNumber>
    </recommendedName>
</protein>
<comment type="catalytic activity">
    <reaction evidence="13">
        <text>(S)-dihydroorotate + a quinone = orotate + a quinol</text>
        <dbReference type="Rhea" id="RHEA:30187"/>
        <dbReference type="ChEBI" id="CHEBI:24646"/>
        <dbReference type="ChEBI" id="CHEBI:30839"/>
        <dbReference type="ChEBI" id="CHEBI:30864"/>
        <dbReference type="ChEBI" id="CHEBI:132124"/>
        <dbReference type="EC" id="1.3.5.2"/>
    </reaction>
</comment>
<dbReference type="NCBIfam" id="NF003645">
    <property type="entry name" value="PRK05286.1-2"/>
    <property type="match status" value="1"/>
</dbReference>
<evidence type="ECO:0000256" key="3">
    <source>
        <dbReference type="ARBA" id="ARBA00004370"/>
    </source>
</evidence>
<dbReference type="Proteomes" id="UP000324996">
    <property type="component" value="Unassembled WGS sequence"/>
</dbReference>
<evidence type="ECO:0000256" key="11">
    <source>
        <dbReference type="ARBA" id="ARBA00023002"/>
    </source>
</evidence>
<evidence type="ECO:0000256" key="7">
    <source>
        <dbReference type="ARBA" id="ARBA00018366"/>
    </source>
</evidence>
<evidence type="ECO:0000256" key="9">
    <source>
        <dbReference type="ARBA" id="ARBA00022643"/>
    </source>
</evidence>
<dbReference type="PIRSF" id="PIRSF000164">
    <property type="entry name" value="DHO_oxidase"/>
    <property type="match status" value="1"/>
</dbReference>
<gene>
    <name evidence="16" type="primary">pyrD</name>
    <name evidence="16" type="ORF">JCM17846_03470</name>
</gene>
<dbReference type="InterPro" id="IPR012135">
    <property type="entry name" value="Dihydroorotate_DH_1_2"/>
</dbReference>
<accession>A0A5A7N4L3</accession>
<keyword evidence="17" id="KW-1185">Reference proteome</keyword>
<reference evidence="16 17" key="1">
    <citation type="submission" date="2019-09" db="EMBL/GenBank/DDBJ databases">
        <title>NBRP : Genome information of microbial organism related human and environment.</title>
        <authorList>
            <person name="Hattori M."/>
            <person name="Oshima K."/>
            <person name="Inaba H."/>
            <person name="Suda W."/>
            <person name="Sakamoto M."/>
            <person name="Iino T."/>
            <person name="Kitahara M."/>
            <person name="Oshida Y."/>
            <person name="Iida T."/>
            <person name="Kudo T."/>
            <person name="Itoh T."/>
            <person name="Ohkuma M."/>
        </authorList>
    </citation>
    <scope>NUCLEOTIDE SEQUENCE [LARGE SCALE GENOMIC DNA]</scope>
    <source>
        <strain evidence="16 17">Q-1</strain>
    </source>
</reference>
<comment type="subcellular location">
    <subcellularLocation>
        <location evidence="3">Membrane</location>
    </subcellularLocation>
</comment>
<dbReference type="PANTHER" id="PTHR48109:SF4">
    <property type="entry name" value="DIHYDROOROTATE DEHYDROGENASE (QUINONE), MITOCHONDRIAL"/>
    <property type="match status" value="1"/>
</dbReference>
<name>A0A5A7N4L3_9PROT</name>
<dbReference type="GO" id="GO:0044205">
    <property type="term" value="P:'de novo' UMP biosynthetic process"/>
    <property type="evidence" value="ECO:0007669"/>
    <property type="project" value="UniProtKB-UniPathway"/>
</dbReference>
<comment type="pathway">
    <text evidence="4">Pyrimidine metabolism; UMP biosynthesis via de novo pathway; orotate from (S)-dihydroorotate (quinone route): step 1/1.</text>
</comment>
<dbReference type="PROSITE" id="PS00911">
    <property type="entry name" value="DHODEHASE_1"/>
    <property type="match status" value="1"/>
</dbReference>
<dbReference type="CDD" id="cd04738">
    <property type="entry name" value="DHOD_2_like"/>
    <property type="match status" value="1"/>
</dbReference>
<dbReference type="GO" id="GO:0106430">
    <property type="term" value="F:dihydroorotate dehydrogenase (quinone) activity"/>
    <property type="evidence" value="ECO:0007669"/>
    <property type="project" value="UniProtKB-EC"/>
</dbReference>
<feature type="domain" description="Dihydroorotate dehydrogenase catalytic" evidence="15">
    <location>
        <begin position="61"/>
        <end position="308"/>
    </location>
</feature>
<dbReference type="PANTHER" id="PTHR48109">
    <property type="entry name" value="DIHYDROOROTATE DEHYDROGENASE (QUINONE), MITOCHONDRIAL-RELATED"/>
    <property type="match status" value="1"/>
</dbReference>
<evidence type="ECO:0000256" key="1">
    <source>
        <dbReference type="ARBA" id="ARBA00001917"/>
    </source>
</evidence>
<evidence type="ECO:0000256" key="14">
    <source>
        <dbReference type="NCBIfam" id="TIGR01036"/>
    </source>
</evidence>
<evidence type="ECO:0000256" key="6">
    <source>
        <dbReference type="ARBA" id="ARBA00012791"/>
    </source>
</evidence>
<keyword evidence="12" id="KW-0472">Membrane</keyword>
<dbReference type="GO" id="GO:0005737">
    <property type="term" value="C:cytoplasm"/>
    <property type="evidence" value="ECO:0007669"/>
    <property type="project" value="InterPro"/>
</dbReference>
<comment type="similarity">
    <text evidence="5">Belongs to the dihydroorotate dehydrogenase family. Type 2 subfamily.</text>
</comment>
<evidence type="ECO:0000313" key="17">
    <source>
        <dbReference type="Proteomes" id="UP000324996"/>
    </source>
</evidence>
<dbReference type="InterPro" id="IPR001295">
    <property type="entry name" value="Dihydroorotate_DH_CS"/>
</dbReference>
<organism evidence="16 17">
    <name type="scientific">Iodidimonas nitroreducens</name>
    <dbReference type="NCBI Taxonomy" id="1236968"/>
    <lineage>
        <taxon>Bacteria</taxon>
        <taxon>Pseudomonadati</taxon>
        <taxon>Pseudomonadota</taxon>
        <taxon>Alphaproteobacteria</taxon>
        <taxon>Iodidimonadales</taxon>
        <taxon>Iodidimonadaceae</taxon>
        <taxon>Iodidimonas</taxon>
    </lineage>
</organism>
<proteinExistence type="inferred from homology"/>
<comment type="function">
    <text evidence="2">Catalyzes the conversion of dihydroorotate to orotate with quinone as electron acceptor.</text>
</comment>
<dbReference type="UniPathway" id="UPA00070">
    <property type="reaction ID" value="UER00946"/>
</dbReference>
<dbReference type="EMBL" id="BKCN01000001">
    <property type="protein sequence ID" value="GER02665.1"/>
    <property type="molecule type" value="Genomic_DNA"/>
</dbReference>
<comment type="cofactor">
    <cofactor evidence="1">
        <name>FMN</name>
        <dbReference type="ChEBI" id="CHEBI:58210"/>
    </cofactor>
</comment>
<keyword evidence="8" id="KW-0285">Flavoprotein</keyword>